<proteinExistence type="predicted"/>
<feature type="transmembrane region" description="Helical" evidence="1">
    <location>
        <begin position="6"/>
        <end position="28"/>
    </location>
</feature>
<name>A0A7Y0HG21_9PROT</name>
<reference evidence="4 5" key="1">
    <citation type="submission" date="2020-04" db="EMBL/GenBank/DDBJ databases">
        <title>Rhodospirillaceae bacterium KN72 isolated from deep sea.</title>
        <authorList>
            <person name="Zhang D.-C."/>
        </authorList>
    </citation>
    <scope>NUCLEOTIDE SEQUENCE [LARGE SCALE GENOMIC DNA]</scope>
    <source>
        <strain evidence="4 5">KN72</strain>
    </source>
</reference>
<gene>
    <name evidence="4" type="ORF">HH303_11985</name>
</gene>
<dbReference type="AlphaFoldDB" id="A0A7Y0HG21"/>
<evidence type="ECO:0000313" key="5">
    <source>
        <dbReference type="Proteomes" id="UP000539372"/>
    </source>
</evidence>
<evidence type="ECO:0000313" key="4">
    <source>
        <dbReference type="EMBL" id="NMM45203.1"/>
    </source>
</evidence>
<dbReference type="CDD" id="cd03143">
    <property type="entry name" value="A4_beta-galactosidase_middle_domain"/>
    <property type="match status" value="1"/>
</dbReference>
<feature type="domain" description="DUF4159" evidence="3">
    <location>
        <begin position="683"/>
        <end position="887"/>
    </location>
</feature>
<evidence type="ECO:0000259" key="2">
    <source>
        <dbReference type="Pfam" id="PF07584"/>
    </source>
</evidence>
<comment type="caution">
    <text evidence="4">The sequence shown here is derived from an EMBL/GenBank/DDBJ whole genome shotgun (WGS) entry which is preliminary data.</text>
</comment>
<organism evidence="4 5">
    <name type="scientific">Pacificispira spongiicola</name>
    <dbReference type="NCBI Taxonomy" id="2729598"/>
    <lineage>
        <taxon>Bacteria</taxon>
        <taxon>Pseudomonadati</taxon>
        <taxon>Pseudomonadota</taxon>
        <taxon>Alphaproteobacteria</taxon>
        <taxon>Rhodospirillales</taxon>
        <taxon>Rhodospirillaceae</taxon>
        <taxon>Pacificispira</taxon>
    </lineage>
</organism>
<keyword evidence="1" id="KW-0472">Membrane</keyword>
<keyword evidence="1" id="KW-1133">Transmembrane helix</keyword>
<feature type="domain" description="Aerotolerance regulator N-terminal" evidence="2">
    <location>
        <begin position="7"/>
        <end position="81"/>
    </location>
</feature>
<dbReference type="Pfam" id="PF07584">
    <property type="entry name" value="BatA"/>
    <property type="match status" value="1"/>
</dbReference>
<protein>
    <submittedName>
        <fullName evidence="4">DUF4159 domain-containing protein</fullName>
    </submittedName>
</protein>
<keyword evidence="5" id="KW-1185">Reference proteome</keyword>
<keyword evidence="1" id="KW-0812">Transmembrane</keyword>
<dbReference type="Pfam" id="PF13709">
    <property type="entry name" value="DUF4159"/>
    <property type="match status" value="1"/>
</dbReference>
<dbReference type="PANTHER" id="PTHR37464">
    <property type="entry name" value="BLL2463 PROTEIN"/>
    <property type="match status" value="1"/>
</dbReference>
<evidence type="ECO:0000259" key="3">
    <source>
        <dbReference type="Pfam" id="PF13709"/>
    </source>
</evidence>
<accession>A0A7Y0HG21</accession>
<dbReference type="EMBL" id="JABBNT010000003">
    <property type="protein sequence ID" value="NMM45203.1"/>
    <property type="molecule type" value="Genomic_DNA"/>
</dbReference>
<dbReference type="PANTHER" id="PTHR37464:SF1">
    <property type="entry name" value="BLL2463 PROTEIN"/>
    <property type="match status" value="1"/>
</dbReference>
<dbReference type="Gene3D" id="3.40.50.12140">
    <property type="entry name" value="Domain of unknown function DUF4159"/>
    <property type="match status" value="1"/>
</dbReference>
<evidence type="ECO:0000256" key="1">
    <source>
        <dbReference type="SAM" id="Phobius"/>
    </source>
</evidence>
<sequence>MLTIGSFAFTAPWLLLGLAALPVLWMLLRLMPPAPRRVKFPAIRLLFGLTGEETTPQAVPWWILLLRLLLAALIVLVAARPVLNPEAPLQGTGPLVIAIDDGWAAAPRWQDRMDRARGLVDLADREGREIHLVLGAAPPSGELLEPRRLLSPQAAREAIGALEPKPWPVNRTAMTRSVKALTAEGGLSGADVFWLTDGLDGDTVTEFSEALGDLGALNVIVPDRDQGPFLLTPPEPGEPVLTVTVRRATAATPADVAVIAYSDDGRPLARRDAKLAAGETETALTFDMPMELRNATARLGIENQVGAGASVLLDERWRRRPVGIIADIGNREALPLLSEIYFLDRALAPLGEVDRGPAGILLKVPQSILLLPDETVLESEDSARLTDWVEGGGMLIRFAGPRLAAAVDDPLIPVALRSGGRQLSGAMLWSEPARIGAVSDDGPFAGLVPPGDVTVTRQVLAEPSLDLDRKTWMRLADDTPLVTADRRGDGWLVLVHTTANTEWSSLALSGLFVDMLERLTAMGRSVGESADMLTAPMPPYRLLDGFGRLGDPQNSARAIQADSLAETDITAASPPGFYGDRARRVSLNLGDRLPDFAARYDYPGARTESGYDLREETPLAPYLLIAALVLLALDTLITASIRGFGVLRVGLPVLAVVMVLSSAPPPALAQQAEIPEGARFTVLAYILTGDRDVDATSAAGLRGLSEILRQRTAVEAGDPVGVDPRRDELAFYPLLYWPVLDGSAPIDAATADRLNRYMASGGMILFDTRDGHLAGSRIGTTSDVLRRLARSLDIPRIGAVPADHVLTRSFYLMQDFPGRWSGGTLWVEIGGTSNNDGVSPIVVGDADWAAAWAVDDYGRPLYPVGGDDERQREMAYRFGVNLVMYTLTGNYKSDQVHIPSILERLGQ</sequence>
<dbReference type="NCBIfam" id="TIGR02226">
    <property type="entry name" value="two_anch"/>
    <property type="match status" value="1"/>
</dbReference>
<dbReference type="InterPro" id="IPR025297">
    <property type="entry name" value="DUF4159"/>
</dbReference>
<dbReference type="Proteomes" id="UP000539372">
    <property type="component" value="Unassembled WGS sequence"/>
</dbReference>
<dbReference type="InterPro" id="IPR011933">
    <property type="entry name" value="Double_TM_dom"/>
</dbReference>
<dbReference type="RefSeq" id="WP_169625559.1">
    <property type="nucleotide sequence ID" value="NZ_JABBNT010000003.1"/>
</dbReference>
<dbReference type="InterPro" id="IPR024163">
    <property type="entry name" value="Aerotolerance_reg_N"/>
</dbReference>